<comment type="caution">
    <text evidence="3">The sequence shown here is derived from an EMBL/GenBank/DDBJ whole genome shotgun (WGS) entry which is preliminary data.</text>
</comment>
<sequence length="138" mass="15185">MMRRQQQQQNRYQDQQSRVLSELSALVLSLLRPPTPIPFTDQSPAPSRRPPTLASSTTNSISPAGFAWLMLGISVSLMLCGSVTFFIGFMLMPWVIGLVMVFYVVGIVSALSMLGRSILSSVKAPLSPSKEIPAWKLM</sequence>
<gene>
    <name evidence="3" type="ORF">SLEP1_g6470</name>
</gene>
<feature type="transmembrane region" description="Helical" evidence="2">
    <location>
        <begin position="94"/>
        <end position="114"/>
    </location>
</feature>
<name>A0AAV5HVM8_9ROSI</name>
<evidence type="ECO:0000256" key="1">
    <source>
        <dbReference type="SAM" id="MobiDB-lite"/>
    </source>
</evidence>
<keyword evidence="2" id="KW-0472">Membrane</keyword>
<evidence type="ECO:0000313" key="4">
    <source>
        <dbReference type="Proteomes" id="UP001054252"/>
    </source>
</evidence>
<dbReference type="AlphaFoldDB" id="A0AAV5HVM8"/>
<dbReference type="PANTHER" id="PTHR34781">
    <property type="entry name" value="TRANSMEMBRANE PROTEIN"/>
    <property type="match status" value="1"/>
</dbReference>
<keyword evidence="4" id="KW-1185">Reference proteome</keyword>
<dbReference type="EMBL" id="BPVZ01000006">
    <property type="protein sequence ID" value="GKU92793.1"/>
    <property type="molecule type" value="Genomic_DNA"/>
</dbReference>
<dbReference type="Proteomes" id="UP001054252">
    <property type="component" value="Unassembled WGS sequence"/>
</dbReference>
<evidence type="ECO:0000313" key="3">
    <source>
        <dbReference type="EMBL" id="GKU92793.1"/>
    </source>
</evidence>
<evidence type="ECO:0008006" key="5">
    <source>
        <dbReference type="Google" id="ProtNLM"/>
    </source>
</evidence>
<dbReference type="PANTHER" id="PTHR34781:SF2">
    <property type="entry name" value="TRANSMEMBRANE PROTEIN"/>
    <property type="match status" value="1"/>
</dbReference>
<proteinExistence type="predicted"/>
<keyword evidence="2" id="KW-1133">Transmembrane helix</keyword>
<accession>A0AAV5HVM8</accession>
<feature type="region of interest" description="Disordered" evidence="1">
    <location>
        <begin position="37"/>
        <end position="58"/>
    </location>
</feature>
<feature type="transmembrane region" description="Helical" evidence="2">
    <location>
        <begin position="66"/>
        <end position="88"/>
    </location>
</feature>
<protein>
    <recommendedName>
        <fullName evidence="5">Transmembrane protein</fullName>
    </recommendedName>
</protein>
<keyword evidence="2" id="KW-0812">Transmembrane</keyword>
<reference evidence="3 4" key="1">
    <citation type="journal article" date="2021" name="Commun. Biol.">
        <title>The genome of Shorea leprosula (Dipterocarpaceae) highlights the ecological relevance of drought in aseasonal tropical rainforests.</title>
        <authorList>
            <person name="Ng K.K.S."/>
            <person name="Kobayashi M.J."/>
            <person name="Fawcett J.A."/>
            <person name="Hatakeyama M."/>
            <person name="Paape T."/>
            <person name="Ng C.H."/>
            <person name="Ang C.C."/>
            <person name="Tnah L.H."/>
            <person name="Lee C.T."/>
            <person name="Nishiyama T."/>
            <person name="Sese J."/>
            <person name="O'Brien M.J."/>
            <person name="Copetti D."/>
            <person name="Mohd Noor M.I."/>
            <person name="Ong R.C."/>
            <person name="Putra M."/>
            <person name="Sireger I.Z."/>
            <person name="Indrioko S."/>
            <person name="Kosugi Y."/>
            <person name="Izuno A."/>
            <person name="Isagi Y."/>
            <person name="Lee S.L."/>
            <person name="Shimizu K.K."/>
        </authorList>
    </citation>
    <scope>NUCLEOTIDE SEQUENCE [LARGE SCALE GENOMIC DNA]</scope>
    <source>
        <strain evidence="3">214</strain>
    </source>
</reference>
<evidence type="ECO:0000256" key="2">
    <source>
        <dbReference type="SAM" id="Phobius"/>
    </source>
</evidence>
<organism evidence="3 4">
    <name type="scientific">Rubroshorea leprosula</name>
    <dbReference type="NCBI Taxonomy" id="152421"/>
    <lineage>
        <taxon>Eukaryota</taxon>
        <taxon>Viridiplantae</taxon>
        <taxon>Streptophyta</taxon>
        <taxon>Embryophyta</taxon>
        <taxon>Tracheophyta</taxon>
        <taxon>Spermatophyta</taxon>
        <taxon>Magnoliopsida</taxon>
        <taxon>eudicotyledons</taxon>
        <taxon>Gunneridae</taxon>
        <taxon>Pentapetalae</taxon>
        <taxon>rosids</taxon>
        <taxon>malvids</taxon>
        <taxon>Malvales</taxon>
        <taxon>Dipterocarpaceae</taxon>
        <taxon>Rubroshorea</taxon>
    </lineage>
</organism>